<keyword evidence="4" id="KW-0614">Plasmid</keyword>
<accession>A0ABZ3EAD1</accession>
<keyword evidence="3" id="KW-0812">Transmembrane</keyword>
<dbReference type="EMBL" id="CP152382">
    <property type="protein sequence ID" value="XAF56129.1"/>
    <property type="molecule type" value="Genomic_DNA"/>
</dbReference>
<keyword evidence="3" id="KW-0472">Membrane</keyword>
<feature type="coiled-coil region" evidence="1">
    <location>
        <begin position="57"/>
        <end position="122"/>
    </location>
</feature>
<evidence type="ECO:0000313" key="5">
    <source>
        <dbReference type="Proteomes" id="UP001445268"/>
    </source>
</evidence>
<keyword evidence="3" id="KW-1133">Transmembrane helix</keyword>
<protein>
    <submittedName>
        <fullName evidence="4">TrbI/VirB10 family protein</fullName>
    </submittedName>
</protein>
<sequence>MESIKNYWIGLDAKKKRYVVSGIGLAVAVALLSNFLFKEPIQREDRIRASTVSLTGVNEERFGMEALERRIRQAEARNEELQAEVRKASEAEELRKEFNRMMEEQRSTIAKLERQLDTAKSQPSSGEPGISEEEIAAMLEAAKKEWRETEVAVKDASGTQDMWDDESAFQTPVRPTTGVDAARNPQGAEQPAEPPFKLITIESAVKDRSVTEEDSRRSPQYLPAGSIISGVLVTGLDAPTNQESRAEPHPALLRIKRDTIMPNFYSSDFSECFALISGYGEMSSERAYLRSEVLSCIDSEGVAVEVPLKSFAVGEDGSAGVRGKLVNREGKLIAQSLLAGTLSAMSRAFGSTPVPTIVTSDTGGVQPFQQNLSSDALQSAGARGVGEALDRIADYYIDLADQIFPVLEIKSGREIDLVLTSGIEIDFLQ</sequence>
<geneLocation type="plasmid" evidence="4 5">
    <name>unnamed2</name>
</geneLocation>
<keyword evidence="5" id="KW-1185">Reference proteome</keyword>
<feature type="region of interest" description="Disordered" evidence="2">
    <location>
        <begin position="172"/>
        <end position="192"/>
    </location>
</feature>
<evidence type="ECO:0000256" key="1">
    <source>
        <dbReference type="SAM" id="Coils"/>
    </source>
</evidence>
<feature type="transmembrane region" description="Helical" evidence="3">
    <location>
        <begin position="18"/>
        <end position="37"/>
    </location>
</feature>
<keyword evidence="1" id="KW-0175">Coiled coil</keyword>
<dbReference type="Pfam" id="PF03743">
    <property type="entry name" value="TrbI"/>
    <property type="match status" value="1"/>
</dbReference>
<dbReference type="CDD" id="cd16430">
    <property type="entry name" value="TraB"/>
    <property type="match status" value="1"/>
</dbReference>
<name>A0ABZ3EAD1_9GAMM</name>
<dbReference type="RefSeq" id="WP_342632677.1">
    <property type="nucleotide sequence ID" value="NZ_CP152382.1"/>
</dbReference>
<reference evidence="4 5" key="1">
    <citation type="submission" date="2024-04" db="EMBL/GenBank/DDBJ databases">
        <title>Marinobacter sp. SBY-1.</title>
        <authorList>
            <person name="Pan C."/>
        </authorList>
    </citation>
    <scope>NUCLEOTIDE SEQUENCE [LARGE SCALE GENOMIC DNA]</scope>
    <source>
        <strain evidence="4 5">SBY-1</strain>
        <plasmid evidence="4 5">unnamed2</plasmid>
    </source>
</reference>
<dbReference type="Proteomes" id="UP001445268">
    <property type="component" value="Plasmid unnamed2"/>
</dbReference>
<dbReference type="InterPro" id="IPR005498">
    <property type="entry name" value="T4SS_VirB10/TraB/TrbI"/>
</dbReference>
<gene>
    <name evidence="4" type="ORF">AAGT77_20460</name>
</gene>
<organism evidence="4 5">
    <name type="scientific">Marinobacter alkaliphilus</name>
    <dbReference type="NCBI Taxonomy" id="254719"/>
    <lineage>
        <taxon>Bacteria</taxon>
        <taxon>Pseudomonadati</taxon>
        <taxon>Pseudomonadota</taxon>
        <taxon>Gammaproteobacteria</taxon>
        <taxon>Pseudomonadales</taxon>
        <taxon>Marinobacteraceae</taxon>
        <taxon>Marinobacter</taxon>
    </lineage>
</organism>
<evidence type="ECO:0000313" key="4">
    <source>
        <dbReference type="EMBL" id="XAF56129.1"/>
    </source>
</evidence>
<evidence type="ECO:0000256" key="3">
    <source>
        <dbReference type="SAM" id="Phobius"/>
    </source>
</evidence>
<proteinExistence type="predicted"/>
<evidence type="ECO:0000256" key="2">
    <source>
        <dbReference type="SAM" id="MobiDB-lite"/>
    </source>
</evidence>